<feature type="transmembrane region" description="Helical" evidence="1">
    <location>
        <begin position="183"/>
        <end position="203"/>
    </location>
</feature>
<dbReference type="EMBL" id="CAJJDN010000009">
    <property type="protein sequence ID" value="CAD8055872.1"/>
    <property type="molecule type" value="Genomic_DNA"/>
</dbReference>
<sequence>MSAIILLIPFLFNVDVYTPYYDFASLLCVQQWIFETNSSFKFLQSLFLTVAIMFAQSFTLNLIFFNENIFSNFENLYQAFLYAILTFIFANPITIKYQDRLAAQYESFPYSVMMIDKVGQALTISKLIEAFVFYNITFTNLQFILSTIFMSQIPILVLFIGLRDYHSNSASYSKIKDISLENSIIYLLTSLIFLFLRQTNLIVLDPQTLQYICIILFVLLSTFYYQIKKIIKSKNQSKIKTL</sequence>
<feature type="transmembrane region" description="Helical" evidence="1">
    <location>
        <begin position="143"/>
        <end position="162"/>
    </location>
</feature>
<evidence type="ECO:0000256" key="1">
    <source>
        <dbReference type="SAM" id="Phobius"/>
    </source>
</evidence>
<proteinExistence type="predicted"/>
<gene>
    <name evidence="2" type="ORF">PSON_ATCC_30995.1.T0090485</name>
</gene>
<dbReference type="OrthoDB" id="301354at2759"/>
<evidence type="ECO:0000313" key="2">
    <source>
        <dbReference type="EMBL" id="CAD8055872.1"/>
    </source>
</evidence>
<evidence type="ECO:0000313" key="3">
    <source>
        <dbReference type="Proteomes" id="UP000692954"/>
    </source>
</evidence>
<feature type="transmembrane region" description="Helical" evidence="1">
    <location>
        <begin position="209"/>
        <end position="227"/>
    </location>
</feature>
<keyword evidence="1" id="KW-1133">Transmembrane helix</keyword>
<keyword evidence="3" id="KW-1185">Reference proteome</keyword>
<reference evidence="2" key="1">
    <citation type="submission" date="2021-01" db="EMBL/GenBank/DDBJ databases">
        <authorList>
            <consortium name="Genoscope - CEA"/>
            <person name="William W."/>
        </authorList>
    </citation>
    <scope>NUCLEOTIDE SEQUENCE</scope>
</reference>
<keyword evidence="1" id="KW-0812">Transmembrane</keyword>
<protein>
    <submittedName>
        <fullName evidence="2">Uncharacterized protein</fullName>
    </submittedName>
</protein>
<keyword evidence="1" id="KW-0472">Membrane</keyword>
<name>A0A8S1KRK7_9CILI</name>
<organism evidence="2 3">
    <name type="scientific">Paramecium sonneborni</name>
    <dbReference type="NCBI Taxonomy" id="65129"/>
    <lineage>
        <taxon>Eukaryota</taxon>
        <taxon>Sar</taxon>
        <taxon>Alveolata</taxon>
        <taxon>Ciliophora</taxon>
        <taxon>Intramacronucleata</taxon>
        <taxon>Oligohymenophorea</taxon>
        <taxon>Peniculida</taxon>
        <taxon>Parameciidae</taxon>
        <taxon>Paramecium</taxon>
    </lineage>
</organism>
<feature type="transmembrane region" description="Helical" evidence="1">
    <location>
        <begin position="46"/>
        <end position="65"/>
    </location>
</feature>
<feature type="transmembrane region" description="Helical" evidence="1">
    <location>
        <begin position="77"/>
        <end position="97"/>
    </location>
</feature>
<dbReference type="Proteomes" id="UP000692954">
    <property type="component" value="Unassembled WGS sequence"/>
</dbReference>
<comment type="caution">
    <text evidence="2">The sequence shown here is derived from an EMBL/GenBank/DDBJ whole genome shotgun (WGS) entry which is preliminary data.</text>
</comment>
<dbReference type="AlphaFoldDB" id="A0A8S1KRK7"/>
<accession>A0A8S1KRK7</accession>